<dbReference type="EMBL" id="JAOYFB010000036">
    <property type="protein sequence ID" value="KAK4021430.1"/>
    <property type="molecule type" value="Genomic_DNA"/>
</dbReference>
<keyword evidence="2" id="KW-1185">Reference proteome</keyword>
<reference evidence="1 2" key="1">
    <citation type="journal article" date="2023" name="Nucleic Acids Res.">
        <title>The hologenome of Daphnia magna reveals possible DNA methylation and microbiome-mediated evolution of the host genome.</title>
        <authorList>
            <person name="Chaturvedi A."/>
            <person name="Li X."/>
            <person name="Dhandapani V."/>
            <person name="Marshall H."/>
            <person name="Kissane S."/>
            <person name="Cuenca-Cambronero M."/>
            <person name="Asole G."/>
            <person name="Calvet F."/>
            <person name="Ruiz-Romero M."/>
            <person name="Marangio P."/>
            <person name="Guigo R."/>
            <person name="Rago D."/>
            <person name="Mirbahai L."/>
            <person name="Eastwood N."/>
            <person name="Colbourne J.K."/>
            <person name="Zhou J."/>
            <person name="Mallon E."/>
            <person name="Orsini L."/>
        </authorList>
    </citation>
    <scope>NUCLEOTIDE SEQUENCE [LARGE SCALE GENOMIC DNA]</scope>
    <source>
        <strain evidence="1">LRV0_1</strain>
    </source>
</reference>
<organism evidence="1 2">
    <name type="scientific">Daphnia magna</name>
    <dbReference type="NCBI Taxonomy" id="35525"/>
    <lineage>
        <taxon>Eukaryota</taxon>
        <taxon>Metazoa</taxon>
        <taxon>Ecdysozoa</taxon>
        <taxon>Arthropoda</taxon>
        <taxon>Crustacea</taxon>
        <taxon>Branchiopoda</taxon>
        <taxon>Diplostraca</taxon>
        <taxon>Cladocera</taxon>
        <taxon>Anomopoda</taxon>
        <taxon>Daphniidae</taxon>
        <taxon>Daphnia</taxon>
    </lineage>
</organism>
<dbReference type="Proteomes" id="UP001234178">
    <property type="component" value="Unassembled WGS sequence"/>
</dbReference>
<comment type="caution">
    <text evidence="1">The sequence shown here is derived from an EMBL/GenBank/DDBJ whole genome shotgun (WGS) entry which is preliminary data.</text>
</comment>
<sequence>MLHSQSLVSTFLLKLKLKLKGNHNNLSPHLESNTDLRHHTQKRYTYAIDNEVYVHRQLKHKLNCYGKKHY</sequence>
<accession>A0ABR0A8W0</accession>
<evidence type="ECO:0000313" key="2">
    <source>
        <dbReference type="Proteomes" id="UP001234178"/>
    </source>
</evidence>
<name>A0ABR0A8W0_9CRUS</name>
<gene>
    <name evidence="1" type="ORF">OUZ56_003346</name>
</gene>
<protein>
    <submittedName>
        <fullName evidence="1">Uncharacterized protein</fullName>
    </submittedName>
</protein>
<proteinExistence type="predicted"/>
<evidence type="ECO:0000313" key="1">
    <source>
        <dbReference type="EMBL" id="KAK4021430.1"/>
    </source>
</evidence>